<accession>A0A1B0C3D4</accession>
<name>A0A1B0C3D4_9MUSC</name>
<keyword evidence="3" id="KW-1185">Reference proteome</keyword>
<dbReference type="STRING" id="67801.A0A1B0C3D4"/>
<dbReference type="Proteomes" id="UP000092460">
    <property type="component" value="Unassembled WGS sequence"/>
</dbReference>
<evidence type="ECO:0000313" key="2">
    <source>
        <dbReference type="EnsemblMetazoa" id="GPPI047965-PA"/>
    </source>
</evidence>
<proteinExistence type="predicted"/>
<organism evidence="2 3">
    <name type="scientific">Glossina palpalis gambiensis</name>
    <dbReference type="NCBI Taxonomy" id="67801"/>
    <lineage>
        <taxon>Eukaryota</taxon>
        <taxon>Metazoa</taxon>
        <taxon>Ecdysozoa</taxon>
        <taxon>Arthropoda</taxon>
        <taxon>Hexapoda</taxon>
        <taxon>Insecta</taxon>
        <taxon>Pterygota</taxon>
        <taxon>Neoptera</taxon>
        <taxon>Endopterygota</taxon>
        <taxon>Diptera</taxon>
        <taxon>Brachycera</taxon>
        <taxon>Muscomorpha</taxon>
        <taxon>Hippoboscoidea</taxon>
        <taxon>Glossinidae</taxon>
        <taxon>Glossina</taxon>
    </lineage>
</organism>
<keyword evidence="1" id="KW-1133">Transmembrane helix</keyword>
<sequence>MVLLLRWEQLNFISWLCFIMLQIGIMSYRRAILVEWYRKILLRLQCNRYNNMSGDNTRDLDGKYSDMG</sequence>
<reference evidence="2" key="2">
    <citation type="submission" date="2020-05" db="UniProtKB">
        <authorList>
            <consortium name="EnsemblMetazoa"/>
        </authorList>
    </citation>
    <scope>IDENTIFICATION</scope>
    <source>
        <strain evidence="2">IAEA</strain>
    </source>
</reference>
<keyword evidence="1" id="KW-0472">Membrane</keyword>
<feature type="transmembrane region" description="Helical" evidence="1">
    <location>
        <begin position="12"/>
        <end position="29"/>
    </location>
</feature>
<dbReference type="EnsemblMetazoa" id="GPPI047965-RA">
    <property type="protein sequence ID" value="GPPI047965-PA"/>
    <property type="gene ID" value="GPPI047965"/>
</dbReference>
<evidence type="ECO:0000313" key="3">
    <source>
        <dbReference type="Proteomes" id="UP000092460"/>
    </source>
</evidence>
<keyword evidence="1" id="KW-0812">Transmembrane</keyword>
<dbReference type="AlphaFoldDB" id="A0A1B0C3D4"/>
<dbReference type="EMBL" id="JXJN01024893">
    <property type="status" value="NOT_ANNOTATED_CDS"/>
    <property type="molecule type" value="Genomic_DNA"/>
</dbReference>
<dbReference type="VEuPathDB" id="VectorBase:GPPI047965"/>
<protein>
    <submittedName>
        <fullName evidence="2">Uncharacterized protein</fullName>
    </submittedName>
</protein>
<evidence type="ECO:0000256" key="1">
    <source>
        <dbReference type="SAM" id="Phobius"/>
    </source>
</evidence>
<reference evidence="3" key="1">
    <citation type="submission" date="2015-01" db="EMBL/GenBank/DDBJ databases">
        <authorList>
            <person name="Aksoy S."/>
            <person name="Warren W."/>
            <person name="Wilson R.K."/>
        </authorList>
    </citation>
    <scope>NUCLEOTIDE SEQUENCE [LARGE SCALE GENOMIC DNA]</scope>
    <source>
        <strain evidence="3">IAEA</strain>
    </source>
</reference>